<evidence type="ECO:0000256" key="9">
    <source>
        <dbReference type="ARBA" id="ARBA00030527"/>
    </source>
</evidence>
<keyword evidence="11" id="KW-1185">Reference proteome</keyword>
<comment type="subcellular location">
    <subcellularLocation>
        <location evidence="1">Host cell junction</location>
        <location evidence="1">Host plasmodesma</location>
    </subcellularLocation>
</comment>
<evidence type="ECO:0000256" key="4">
    <source>
        <dbReference type="ARBA" id="ARBA00022448"/>
    </source>
</evidence>
<dbReference type="GO" id="GO:0046740">
    <property type="term" value="P:transport of virus in host, cell to cell"/>
    <property type="evidence" value="ECO:0007669"/>
    <property type="project" value="UniProtKB-KW"/>
</dbReference>
<keyword evidence="4" id="KW-0813">Transport</keyword>
<name>B2CXY1_9VIRU</name>
<evidence type="ECO:0000256" key="2">
    <source>
        <dbReference type="ARBA" id="ARBA00009255"/>
    </source>
</evidence>
<dbReference type="Pfam" id="PF01107">
    <property type="entry name" value="MP"/>
    <property type="match status" value="1"/>
</dbReference>
<dbReference type="InterPro" id="IPR028919">
    <property type="entry name" value="Viral_movement"/>
</dbReference>
<evidence type="ECO:0000256" key="7">
    <source>
        <dbReference type="ARBA" id="ARBA00023081"/>
    </source>
</evidence>
<dbReference type="GeneID" id="6334570"/>
<accession>B2CXY1</accession>
<comment type="similarity">
    <text evidence="2">Belongs to the caulimoviridae movement protein family.</text>
</comment>
<dbReference type="EMBL" id="EU554423">
    <property type="protein sequence ID" value="ACB69763.1"/>
    <property type="molecule type" value="Genomic_DNA"/>
</dbReference>
<dbReference type="RefSeq" id="YP_001931957.1">
    <property type="nucleotide sequence ID" value="NC_010737.1"/>
</dbReference>
<evidence type="ECO:0000256" key="3">
    <source>
        <dbReference type="ARBA" id="ARBA00014660"/>
    </source>
</evidence>
<proteinExistence type="inferred from homology"/>
<dbReference type="Proteomes" id="UP000203933">
    <property type="component" value="Genome"/>
</dbReference>
<evidence type="ECO:0000313" key="11">
    <source>
        <dbReference type="Proteomes" id="UP000203933"/>
    </source>
</evidence>
<evidence type="ECO:0000256" key="8">
    <source>
        <dbReference type="ARBA" id="ARBA00024940"/>
    </source>
</evidence>
<organism evidence="10 11">
    <name type="scientific">Lamium leaf distortion virus</name>
    <dbReference type="NCBI Taxonomy" id="515320"/>
    <lineage>
        <taxon>Viruses</taxon>
        <taxon>Riboviria</taxon>
        <taxon>Pararnavirae</taxon>
        <taxon>Artverviricota</taxon>
        <taxon>Revtraviricetes</taxon>
        <taxon>Ortervirales</taxon>
        <taxon>Caulimoviridae</taxon>
        <taxon>Caulimovirus</taxon>
        <taxon>Caulimovirus deformatiolamii</taxon>
    </lineage>
</organism>
<evidence type="ECO:0000313" key="10">
    <source>
        <dbReference type="EMBL" id="ACB69763.1"/>
    </source>
</evidence>
<dbReference type="OrthoDB" id="10370at10239"/>
<keyword evidence="7" id="KW-1031">Host cell junction</keyword>
<reference evidence="10 11" key="1">
    <citation type="journal article" date="2008" name="Arch. Virol.">
        <title>Studies on biology and genomic characterization of a caulimo-like virus associated with a leaf distortion disease of Lamium maculatum.</title>
        <authorList>
            <person name="Zhang L."/>
            <person name="Lockhart B."/>
            <person name="Dahal G."/>
            <person name="Olszewski N."/>
        </authorList>
    </citation>
    <scope>NUCLEOTIDE SEQUENCE [LARGE SCALE GENOMIC DNA]</scope>
</reference>
<dbReference type="PANTHER" id="PTHR47599">
    <property type="entry name" value="CELL-TO-CELL MOVEMENT PROTEIN"/>
    <property type="match status" value="1"/>
</dbReference>
<dbReference type="InterPro" id="IPR051596">
    <property type="entry name" value="Caulimoviridae_Movement"/>
</dbReference>
<dbReference type="GO" id="GO:0044219">
    <property type="term" value="C:host cell plasmodesma"/>
    <property type="evidence" value="ECO:0007669"/>
    <property type="project" value="UniProtKB-SubCell"/>
</dbReference>
<sequence>MNKERSSDLSEKEENVFSFSTENSTGFSAELIISNKQLEERISKATLDLKIESVFNLQPSLVQAMRNAFRRKNTIMYCVSTKEISIDISEAIGNVYLPLITNEEIQSKLQKMKPKERNTISTLHIGAIKILLKAQFRNGINTPVKMALLDNRINNREEALLGAAKGNLAYGKFMFTAYPKFGVNIFTKNLNQVLSLIHEFSYKDFMNKGDKIMSVTYLVGYALSNSHHSIDYQSSKTIELEDVFQEIGNVNQSSFCTLENDDCEWAIDIAKNKEPLGKPKRTLVKNNLLSVGSSSSSKNSSSELAMLVENVNHLKDAIQKITD</sequence>
<dbReference type="PANTHER" id="PTHR47599:SF3">
    <property type="entry name" value="CELL-TO-CELL MOVEMENT PROTEIN"/>
    <property type="match status" value="1"/>
</dbReference>
<evidence type="ECO:0000256" key="6">
    <source>
        <dbReference type="ARBA" id="ARBA00023054"/>
    </source>
</evidence>
<keyword evidence="6" id="KW-0175">Coiled coil</keyword>
<dbReference type="KEGG" id="vg:6334570"/>
<evidence type="ECO:0000256" key="1">
    <source>
        <dbReference type="ARBA" id="ARBA00004621"/>
    </source>
</evidence>
<evidence type="ECO:0000256" key="5">
    <source>
        <dbReference type="ARBA" id="ARBA00023031"/>
    </source>
</evidence>
<comment type="function">
    <text evidence="8">Transports viral genome to neighboring plant cells directly through plasmosdesmata, without any budding. The movement protein allows efficient cell to cell propagation, by bypassing the host cell wall barrier. Acts by forming tubules structures that increase the size exclusion limit (SEL) of plasmodesmata, thereby allowing viral ribonucleocapsids to spread directly to neighboring cells.</text>
</comment>
<keyword evidence="5" id="KW-0916">Viral movement protein</keyword>
<protein>
    <recommendedName>
        <fullName evidence="3">Movement protein</fullName>
    </recommendedName>
    <alternativeName>
        <fullName evidence="9">Cell-to-cell transport protein</fullName>
    </alternativeName>
</protein>